<feature type="region of interest" description="Disordered" evidence="1">
    <location>
        <begin position="102"/>
        <end position="123"/>
    </location>
</feature>
<comment type="caution">
    <text evidence="2">The sequence shown here is derived from an EMBL/GenBank/DDBJ whole genome shotgun (WGS) entry which is preliminary data.</text>
</comment>
<feature type="compositionally biased region" description="Low complexity" evidence="1">
    <location>
        <begin position="166"/>
        <end position="177"/>
    </location>
</feature>
<accession>A0AAP0JED5</accession>
<evidence type="ECO:0000313" key="2">
    <source>
        <dbReference type="EMBL" id="KAK9132035.1"/>
    </source>
</evidence>
<dbReference type="Proteomes" id="UP001419268">
    <property type="component" value="Unassembled WGS sequence"/>
</dbReference>
<keyword evidence="3" id="KW-1185">Reference proteome</keyword>
<dbReference type="AlphaFoldDB" id="A0AAP0JED5"/>
<evidence type="ECO:0000313" key="3">
    <source>
        <dbReference type="Proteomes" id="UP001419268"/>
    </source>
</evidence>
<feature type="compositionally biased region" description="Gly residues" evidence="1">
    <location>
        <begin position="201"/>
        <end position="213"/>
    </location>
</feature>
<dbReference type="EMBL" id="JBBNAG010000005">
    <property type="protein sequence ID" value="KAK9132035.1"/>
    <property type="molecule type" value="Genomic_DNA"/>
</dbReference>
<organism evidence="2 3">
    <name type="scientific">Stephania cephalantha</name>
    <dbReference type="NCBI Taxonomy" id="152367"/>
    <lineage>
        <taxon>Eukaryota</taxon>
        <taxon>Viridiplantae</taxon>
        <taxon>Streptophyta</taxon>
        <taxon>Embryophyta</taxon>
        <taxon>Tracheophyta</taxon>
        <taxon>Spermatophyta</taxon>
        <taxon>Magnoliopsida</taxon>
        <taxon>Ranunculales</taxon>
        <taxon>Menispermaceae</taxon>
        <taxon>Menispermoideae</taxon>
        <taxon>Cissampelideae</taxon>
        <taxon>Stephania</taxon>
    </lineage>
</organism>
<feature type="compositionally biased region" description="Basic and acidic residues" evidence="1">
    <location>
        <begin position="178"/>
        <end position="200"/>
    </location>
</feature>
<sequence length="219" mass="22646">MTSSHSIRNEMCFIRAPLISLIRDILDGVFFAWRSRRSPARHGGAQLVAEEPSPTNSQRAGRAQRGRRSASSPAVSQAATWRQRLRAYCEAAGGESWTIAARTSRGGGRRGGVSSAAPATTTDQLQWRDDSGEVGWMAAGVAEAANGVPGRGAAVGNGGRRAVAGSAAEAARGSGSDAGERQARAPVRDRRAGAWQRWRDGGAGSGTCDGGGAASTSAR</sequence>
<evidence type="ECO:0000256" key="1">
    <source>
        <dbReference type="SAM" id="MobiDB-lite"/>
    </source>
</evidence>
<reference evidence="2 3" key="1">
    <citation type="submission" date="2024-01" db="EMBL/GenBank/DDBJ databases">
        <title>Genome assemblies of Stephania.</title>
        <authorList>
            <person name="Yang L."/>
        </authorList>
    </citation>
    <scope>NUCLEOTIDE SEQUENCE [LARGE SCALE GENOMIC DNA]</scope>
    <source>
        <strain evidence="2">JXDWG</strain>
        <tissue evidence="2">Leaf</tissue>
    </source>
</reference>
<proteinExistence type="predicted"/>
<gene>
    <name evidence="2" type="ORF">Scep_011563</name>
</gene>
<protein>
    <submittedName>
        <fullName evidence="2">Uncharacterized protein</fullName>
    </submittedName>
</protein>
<name>A0AAP0JED5_9MAGN</name>
<feature type="region of interest" description="Disordered" evidence="1">
    <location>
        <begin position="42"/>
        <end position="78"/>
    </location>
</feature>
<feature type="region of interest" description="Disordered" evidence="1">
    <location>
        <begin position="166"/>
        <end position="219"/>
    </location>
</feature>